<dbReference type="InterPro" id="IPR019931">
    <property type="entry name" value="LPXTG_anchor"/>
</dbReference>
<dbReference type="Pfam" id="PF04650">
    <property type="entry name" value="YSIRK_signal"/>
    <property type="match status" value="1"/>
</dbReference>
<dbReference type="Proteomes" id="UP000188600">
    <property type="component" value="Unassembled WGS sequence"/>
</dbReference>
<dbReference type="InterPro" id="IPR013783">
    <property type="entry name" value="Ig-like_fold"/>
</dbReference>
<gene>
    <name evidence="10" type="ORF">BVE84_05405</name>
    <name evidence="9" type="ORF">BVE86_09810</name>
</gene>
<keyword evidence="3" id="KW-0964">Secreted</keyword>
<dbReference type="EMBL" id="MSPR01000009">
    <property type="protein sequence ID" value="ONK29028.1"/>
    <property type="molecule type" value="Genomic_DNA"/>
</dbReference>
<name>A0AB36JMI7_9STRE</name>
<keyword evidence="2" id="KW-0134">Cell wall</keyword>
<dbReference type="Gene3D" id="2.60.40.4270">
    <property type="entry name" value="Listeria-Bacteroides repeat domain"/>
    <property type="match status" value="1"/>
</dbReference>
<evidence type="ECO:0000256" key="1">
    <source>
        <dbReference type="ARBA" id="ARBA00004196"/>
    </source>
</evidence>
<reference evidence="11 12" key="1">
    <citation type="submission" date="2016-12" db="EMBL/GenBank/DDBJ databases">
        <authorList>
            <person name="Gulvik C.A."/>
        </authorList>
    </citation>
    <scope>NUCLEOTIDE SEQUENCE [LARGE SCALE GENOMIC DNA]</scope>
    <source>
        <strain evidence="10 12">12-5202</strain>
        <strain evidence="9 11">12-5291</strain>
    </source>
</reference>
<evidence type="ECO:0000256" key="6">
    <source>
        <dbReference type="SAM" id="MobiDB-lite"/>
    </source>
</evidence>
<dbReference type="Proteomes" id="UP000188946">
    <property type="component" value="Unassembled WGS sequence"/>
</dbReference>
<dbReference type="PROSITE" id="PS50847">
    <property type="entry name" value="GRAM_POS_ANCHORING"/>
    <property type="match status" value="1"/>
</dbReference>
<dbReference type="RefSeq" id="WP_076996047.1">
    <property type="nucleotide sequence ID" value="NZ_MSPR01000009.1"/>
</dbReference>
<keyword evidence="12" id="KW-1185">Reference proteome</keyword>
<keyword evidence="7" id="KW-0472">Membrane</keyword>
<dbReference type="AlphaFoldDB" id="A0AB36JMI7"/>
<organism evidence="9 11">
    <name type="scientific">Streptococcus azizii</name>
    <dbReference type="NCBI Taxonomy" id="1579424"/>
    <lineage>
        <taxon>Bacteria</taxon>
        <taxon>Bacillati</taxon>
        <taxon>Bacillota</taxon>
        <taxon>Bacilli</taxon>
        <taxon>Lactobacillales</taxon>
        <taxon>Streptococcaceae</taxon>
        <taxon>Streptococcus</taxon>
    </lineage>
</organism>
<dbReference type="EMBL" id="MSPT01000024">
    <property type="protein sequence ID" value="ONK25602.1"/>
    <property type="molecule type" value="Genomic_DNA"/>
</dbReference>
<evidence type="ECO:0000256" key="2">
    <source>
        <dbReference type="ARBA" id="ARBA00022512"/>
    </source>
</evidence>
<accession>A0AB36JMI7</accession>
<keyword evidence="7" id="KW-1133">Transmembrane helix</keyword>
<evidence type="ECO:0000313" key="9">
    <source>
        <dbReference type="EMBL" id="ONK25602.1"/>
    </source>
</evidence>
<evidence type="ECO:0000256" key="4">
    <source>
        <dbReference type="ARBA" id="ARBA00022729"/>
    </source>
</evidence>
<sequence length="1022" mass="109404">MFLKRKQIFSIRKFSVGVCSVLLTSIFLSPVSPIGQVVFGNETVVHAAEATELAIAESRVEIGLENITATVTATSGATFTVTVGDTVYPLSETPKGDGTSTYTLGQPIARMAVLPAVELNYRFNDKEGSAVFDNYVDLQAKLASIPQKRIIKTNSDPLTAEEITQIKQNIASMYNEAGYPLSDPEAAIVVDAANDRVTVKSSFETDTFWNLLKEYTGFYKLSRLVQYQSDVLQKRTVKLSNVRIGGAFSAPKGGKATLTYGDQVLPMQFFFGNYTLAERKIDKLIRDTTVTFNLTNQDGTTETRVIDVTDGDASRVPMHVQAEDFFAANPIKKLSVADKTASLTKDQEAAIIATIQEAVNASPFKDEVTQIYTVGNEFILRFKNQTLSDGTIVSYEYYIPTSDLTQVTARVTGKVKIWDNADARQFNTGLLTGSQGSTPNGQTVLRGYTSVPVRLLDASGNVLQEVNSGVGGRLGDFSFDEVEDGSYYIEIGHTNAIGVPHEVLDLPALQEFGVPFQNANRSKAITVANGQVTVQDQVEVDEYGNPQTDEAGNTRPVSTVLFAVVRQPYALRLHTDAGAFVLNAADGSPLNFGETLTLFEGGLHYFEQEGNKFASLHGVLFNDKPNDVMNTLPDPVLSDADKAYGYEFVGWRIDDAMKENYPKLDNQLFTTEQALNIVAKGDIDLRATFAVPEHTVTFATDIDKGLIHDGASVSVTVEGNTTKIGAIANNTLPEPVAKPGYEFVGWFVDPTTNVVDKNTILNTVINRDLVYYAKYRPVAQEVTPEPIINPVVEGSTTVTGVGVAGAKVTVTFPDGSKTEVVVGKDNTWSVTSPTPLTVGQVLSAKQVAEGKDPSSSVEATVVPKTVEVSANPIIHAMFVGNVGVTGKGVPGATIIVTFKDSTQVTTTVGADGTWTVQVPPTATLEKGDNVSVTQTEPGKKVSSAVDGTVLAPGGRDDNGGKNGNGTSGGTGSTGVRSTTVLPKTGATASNLALAGFVALSSLLGYGVFSKKRSKSEEETFHQ</sequence>
<dbReference type="InterPro" id="IPR041498">
    <property type="entry name" value="Big_6"/>
</dbReference>
<dbReference type="InterPro" id="IPR042229">
    <property type="entry name" value="Listeria/Bacterioides_rpt_sf"/>
</dbReference>
<comment type="caution">
    <text evidence="9">The sequence shown here is derived from an EMBL/GenBank/DDBJ whole genome shotgun (WGS) entry which is preliminary data.</text>
</comment>
<proteinExistence type="predicted"/>
<dbReference type="NCBIfam" id="TIGR02543">
    <property type="entry name" value="List_Bact_rpt"/>
    <property type="match status" value="1"/>
</dbReference>
<protein>
    <recommendedName>
        <fullName evidence="8">Gram-positive cocci surface proteins LPxTG domain-containing protein</fullName>
    </recommendedName>
</protein>
<keyword evidence="5" id="KW-0572">Peptidoglycan-anchor</keyword>
<dbReference type="InterPro" id="IPR013378">
    <property type="entry name" value="InlB-like_B-rpt"/>
</dbReference>
<keyword evidence="4" id="KW-0732">Signal</keyword>
<feature type="domain" description="Gram-positive cocci surface proteins LPxTG" evidence="8">
    <location>
        <begin position="981"/>
        <end position="1019"/>
    </location>
</feature>
<evidence type="ECO:0000313" key="12">
    <source>
        <dbReference type="Proteomes" id="UP000188946"/>
    </source>
</evidence>
<dbReference type="GO" id="GO:0030313">
    <property type="term" value="C:cell envelope"/>
    <property type="evidence" value="ECO:0007669"/>
    <property type="project" value="UniProtKB-SubCell"/>
</dbReference>
<comment type="subcellular location">
    <subcellularLocation>
        <location evidence="1">Cell envelope</location>
    </subcellularLocation>
</comment>
<dbReference type="Pfam" id="PF17936">
    <property type="entry name" value="Big_6"/>
    <property type="match status" value="1"/>
</dbReference>
<dbReference type="InterPro" id="IPR005877">
    <property type="entry name" value="YSIRK_signal_dom"/>
</dbReference>
<dbReference type="NCBIfam" id="TIGR01168">
    <property type="entry name" value="YSIRK_signal"/>
    <property type="match status" value="1"/>
</dbReference>
<evidence type="ECO:0000313" key="11">
    <source>
        <dbReference type="Proteomes" id="UP000188600"/>
    </source>
</evidence>
<feature type="region of interest" description="Disordered" evidence="6">
    <location>
        <begin position="928"/>
        <end position="978"/>
    </location>
</feature>
<evidence type="ECO:0000256" key="5">
    <source>
        <dbReference type="ARBA" id="ARBA00023088"/>
    </source>
</evidence>
<dbReference type="Pfam" id="PF09479">
    <property type="entry name" value="Flg_new"/>
    <property type="match status" value="1"/>
</dbReference>
<dbReference type="NCBIfam" id="TIGR01167">
    <property type="entry name" value="LPXTG_anchor"/>
    <property type="match status" value="1"/>
</dbReference>
<dbReference type="Gene3D" id="2.60.40.10">
    <property type="entry name" value="Immunoglobulins"/>
    <property type="match status" value="2"/>
</dbReference>
<evidence type="ECO:0000313" key="10">
    <source>
        <dbReference type="EMBL" id="ONK29028.1"/>
    </source>
</evidence>
<feature type="compositionally biased region" description="Gly residues" evidence="6">
    <location>
        <begin position="960"/>
        <end position="972"/>
    </location>
</feature>
<evidence type="ECO:0000256" key="3">
    <source>
        <dbReference type="ARBA" id="ARBA00022525"/>
    </source>
</evidence>
<evidence type="ECO:0000259" key="8">
    <source>
        <dbReference type="PROSITE" id="PS50847"/>
    </source>
</evidence>
<keyword evidence="7" id="KW-0812">Transmembrane</keyword>
<feature type="transmembrane region" description="Helical" evidence="7">
    <location>
        <begin position="991"/>
        <end position="1008"/>
    </location>
</feature>
<evidence type="ECO:0000256" key="7">
    <source>
        <dbReference type="SAM" id="Phobius"/>
    </source>
</evidence>